<dbReference type="EMBL" id="GGEC01016144">
    <property type="protein sequence ID" value="MBW96627.1"/>
    <property type="molecule type" value="Transcribed_RNA"/>
</dbReference>
<proteinExistence type="predicted"/>
<evidence type="ECO:0000313" key="1">
    <source>
        <dbReference type="EMBL" id="MBW96627.1"/>
    </source>
</evidence>
<accession>A0A2P2JT41</accession>
<organism evidence="1">
    <name type="scientific">Rhizophora mucronata</name>
    <name type="common">Asiatic mangrove</name>
    <dbReference type="NCBI Taxonomy" id="61149"/>
    <lineage>
        <taxon>Eukaryota</taxon>
        <taxon>Viridiplantae</taxon>
        <taxon>Streptophyta</taxon>
        <taxon>Embryophyta</taxon>
        <taxon>Tracheophyta</taxon>
        <taxon>Spermatophyta</taxon>
        <taxon>Magnoliopsida</taxon>
        <taxon>eudicotyledons</taxon>
        <taxon>Gunneridae</taxon>
        <taxon>Pentapetalae</taxon>
        <taxon>rosids</taxon>
        <taxon>fabids</taxon>
        <taxon>Malpighiales</taxon>
        <taxon>Rhizophoraceae</taxon>
        <taxon>Rhizophora</taxon>
    </lineage>
</organism>
<dbReference type="AlphaFoldDB" id="A0A2P2JT41"/>
<reference evidence="1" key="1">
    <citation type="submission" date="2018-02" db="EMBL/GenBank/DDBJ databases">
        <title>Rhizophora mucronata_Transcriptome.</title>
        <authorList>
            <person name="Meera S.P."/>
            <person name="Sreeshan A."/>
            <person name="Augustine A."/>
        </authorList>
    </citation>
    <scope>NUCLEOTIDE SEQUENCE</scope>
    <source>
        <tissue evidence="1">Leaf</tissue>
    </source>
</reference>
<name>A0A2P2JT41_RHIMU</name>
<protein>
    <submittedName>
        <fullName evidence="1">Uncharacterized protein</fullName>
    </submittedName>
</protein>
<sequence>MYHLLVKKKEEIESSHKFRQSSCLGVILGKKKKYTQCWLYFTKLLLIHQRS</sequence>